<feature type="region of interest" description="Disordered" evidence="1">
    <location>
        <begin position="174"/>
        <end position="200"/>
    </location>
</feature>
<sequence>MRRAGSERPTLCPAPHSAWGGMIVHRFVCYATLQTHTHTPIDAAPWIATRLPLRHRPSLAFPPSEAVWAATLSLSLLDPSLRLSPPSFAHSPTILRISRTRRLSVFNWRAHTSLDIRSSGRAKWSGVVGGGRDLRGACASHNESTSFHDCARHPNFDRARKSATTNTRQHARLRQELVVDHKSNPQASNRNARDGSGTANPSVLCWDWAGRRRAEPAQAHLSSLLYGRGNRDAQESVCQTSSRPESRTELDPERSVTTPVNETKRLRLTSTDTQHRKADTFNSKPTPAQTFARNDDDDDTRANQHPCSPYQTQHQPDAQHPNDNGKRTIRRPPRPGISSRSLNSLPTPSARPQVAKHTLRTHLMTTTTDDDDELATLPAQTHDDDGIRTAVTLREHDGHQQRSQHRQRRGRTHHLTIRRARSHLAVVWNPCKHRQQANPAQKARGLTERPTPTTTTTTTTGSDLPMSSSCSSSSKPSRNPSKPRRRRAQRPARRTSPSAKPQQDRSYSPTSTTTAYCSAAPTATTGRRKRMGRRRLHFTVVLMLKTVSMRLRRRNSRTHLTANDDGLWLADELVMLDVLLDLFESCRSCQNASLHPSWRTRLRTRRAQSPAPRIPMSANYPNRNEGTPYSPADVVVNNDEIPKHITNDDEREGRKEEYGGGGKRGKARKKRRGVYVGERQPSKRVDKQTYATTS</sequence>
<feature type="compositionally biased region" description="Low complexity" evidence="1">
    <location>
        <begin position="467"/>
        <end position="480"/>
    </location>
</feature>
<proteinExistence type="predicted"/>
<dbReference type="AlphaFoldDB" id="A0A8H5C1K2"/>
<feature type="region of interest" description="Disordered" evidence="1">
    <location>
        <begin position="432"/>
        <end position="532"/>
    </location>
</feature>
<feature type="compositionally biased region" description="Basic and acidic residues" evidence="1">
    <location>
        <begin position="640"/>
        <end position="658"/>
    </location>
</feature>
<feature type="compositionally biased region" description="Basic residues" evidence="1">
    <location>
        <begin position="402"/>
        <end position="415"/>
    </location>
</feature>
<evidence type="ECO:0000256" key="1">
    <source>
        <dbReference type="SAM" id="MobiDB-lite"/>
    </source>
</evidence>
<feature type="region of interest" description="Disordered" evidence="1">
    <location>
        <begin position="231"/>
        <end position="354"/>
    </location>
</feature>
<reference evidence="2 3" key="1">
    <citation type="journal article" date="2020" name="ISME J.">
        <title>Uncovering the hidden diversity of litter-decomposition mechanisms in mushroom-forming fungi.</title>
        <authorList>
            <person name="Floudas D."/>
            <person name="Bentzer J."/>
            <person name="Ahren D."/>
            <person name="Johansson T."/>
            <person name="Persson P."/>
            <person name="Tunlid A."/>
        </authorList>
    </citation>
    <scope>NUCLEOTIDE SEQUENCE [LARGE SCALE GENOMIC DNA]</scope>
    <source>
        <strain evidence="2 3">CBS 175.51</strain>
    </source>
</reference>
<feature type="region of interest" description="Disordered" evidence="1">
    <location>
        <begin position="394"/>
        <end position="415"/>
    </location>
</feature>
<dbReference type="OrthoDB" id="10656157at2759"/>
<feature type="compositionally biased region" description="Polar residues" evidence="1">
    <location>
        <begin position="280"/>
        <end position="292"/>
    </location>
</feature>
<feature type="compositionally biased region" description="Basic residues" evidence="1">
    <location>
        <begin position="481"/>
        <end position="493"/>
    </location>
</feature>
<feature type="region of interest" description="Disordered" evidence="1">
    <location>
        <begin position="366"/>
        <end position="385"/>
    </location>
</feature>
<name>A0A8H5C1K2_9AGAR</name>
<feature type="compositionally biased region" description="Polar residues" evidence="1">
    <location>
        <begin position="499"/>
        <end position="525"/>
    </location>
</feature>
<dbReference type="Proteomes" id="UP000541558">
    <property type="component" value="Unassembled WGS sequence"/>
</dbReference>
<evidence type="ECO:0000313" key="3">
    <source>
        <dbReference type="Proteomes" id="UP000541558"/>
    </source>
</evidence>
<comment type="caution">
    <text evidence="2">The sequence shown here is derived from an EMBL/GenBank/DDBJ whole genome shotgun (WGS) entry which is preliminary data.</text>
</comment>
<dbReference type="EMBL" id="JAACJK010000110">
    <property type="protein sequence ID" value="KAF5332453.1"/>
    <property type="molecule type" value="Genomic_DNA"/>
</dbReference>
<protein>
    <submittedName>
        <fullName evidence="2">Uncharacterized protein</fullName>
    </submittedName>
</protein>
<feature type="region of interest" description="Disordered" evidence="1">
    <location>
        <begin position="603"/>
        <end position="694"/>
    </location>
</feature>
<feature type="compositionally biased region" description="Basic and acidic residues" evidence="1">
    <location>
        <begin position="174"/>
        <end position="183"/>
    </location>
</feature>
<feature type="compositionally biased region" description="Basic residues" evidence="1">
    <location>
        <begin position="663"/>
        <end position="673"/>
    </location>
</feature>
<keyword evidence="3" id="KW-1185">Reference proteome</keyword>
<feature type="compositionally biased region" description="Polar residues" evidence="1">
    <location>
        <begin position="303"/>
        <end position="316"/>
    </location>
</feature>
<accession>A0A8H5C1K2</accession>
<gene>
    <name evidence="2" type="ORF">D9611_005359</name>
</gene>
<feature type="compositionally biased region" description="Low complexity" evidence="1">
    <location>
        <begin position="450"/>
        <end position="460"/>
    </location>
</feature>
<evidence type="ECO:0000313" key="2">
    <source>
        <dbReference type="EMBL" id="KAF5332453.1"/>
    </source>
</evidence>
<feature type="compositionally biased region" description="Basic and acidic residues" evidence="1">
    <location>
        <begin position="244"/>
        <end position="254"/>
    </location>
</feature>
<organism evidence="2 3">
    <name type="scientific">Ephemerocybe angulata</name>
    <dbReference type="NCBI Taxonomy" id="980116"/>
    <lineage>
        <taxon>Eukaryota</taxon>
        <taxon>Fungi</taxon>
        <taxon>Dikarya</taxon>
        <taxon>Basidiomycota</taxon>
        <taxon>Agaricomycotina</taxon>
        <taxon>Agaricomycetes</taxon>
        <taxon>Agaricomycetidae</taxon>
        <taxon>Agaricales</taxon>
        <taxon>Agaricineae</taxon>
        <taxon>Psathyrellaceae</taxon>
        <taxon>Ephemerocybe</taxon>
    </lineage>
</organism>